<evidence type="ECO:0000313" key="3">
    <source>
        <dbReference type="Proteomes" id="UP001516662"/>
    </source>
</evidence>
<feature type="transmembrane region" description="Helical" evidence="1">
    <location>
        <begin position="44"/>
        <end position="64"/>
    </location>
</feature>
<proteinExistence type="predicted"/>
<keyword evidence="3" id="KW-1185">Reference proteome</keyword>
<feature type="transmembrane region" description="Helical" evidence="1">
    <location>
        <begin position="109"/>
        <end position="128"/>
    </location>
</feature>
<reference evidence="2 3" key="1">
    <citation type="submission" date="2020-10" db="EMBL/GenBank/DDBJ databases">
        <title>Bacillus sp. HD4P25, an endophyte from a halophyte.</title>
        <authorList>
            <person name="Sun J.-Q."/>
        </authorList>
    </citation>
    <scope>NUCLEOTIDE SEQUENCE [LARGE SCALE GENOMIC DNA]</scope>
    <source>
        <strain evidence="2 3">YIM 93174</strain>
    </source>
</reference>
<comment type="caution">
    <text evidence="2">The sequence shown here is derived from an EMBL/GenBank/DDBJ whole genome shotgun (WGS) entry which is preliminary data.</text>
</comment>
<keyword evidence="1" id="KW-0812">Transmembrane</keyword>
<dbReference type="EMBL" id="JADCLJ010000024">
    <property type="protein sequence ID" value="MBE4909793.1"/>
    <property type="molecule type" value="Genomic_DNA"/>
</dbReference>
<accession>A0ABR9QMR3</accession>
<name>A0ABR9QMR3_9BACI</name>
<sequence length="139" mass="15820">MNYFLKLNVVSAMYAIVVFIPLELMFNVYRISRVTGFDIDTVNAFNIITTIVCFMAGSLGLIYLSKHWMKGRKANYFTVILWFPYFALFVYVFVSFFPITYGGDTPNPVTGLLAIGSLITHPMYIYLINRISVKTPGKA</sequence>
<evidence type="ECO:0000313" key="2">
    <source>
        <dbReference type="EMBL" id="MBE4909793.1"/>
    </source>
</evidence>
<protein>
    <submittedName>
        <fullName evidence="2">Uncharacterized protein</fullName>
    </submittedName>
</protein>
<dbReference type="RefSeq" id="WP_193538789.1">
    <property type="nucleotide sequence ID" value="NZ_JADCLJ010000024.1"/>
</dbReference>
<keyword evidence="1" id="KW-1133">Transmembrane helix</keyword>
<evidence type="ECO:0000256" key="1">
    <source>
        <dbReference type="SAM" id="Phobius"/>
    </source>
</evidence>
<feature type="transmembrane region" description="Helical" evidence="1">
    <location>
        <begin position="12"/>
        <end position="32"/>
    </location>
</feature>
<organism evidence="2 3">
    <name type="scientific">Litchfieldia luteola</name>
    <dbReference type="NCBI Taxonomy" id="682179"/>
    <lineage>
        <taxon>Bacteria</taxon>
        <taxon>Bacillati</taxon>
        <taxon>Bacillota</taxon>
        <taxon>Bacilli</taxon>
        <taxon>Bacillales</taxon>
        <taxon>Bacillaceae</taxon>
        <taxon>Litchfieldia</taxon>
    </lineage>
</organism>
<feature type="transmembrane region" description="Helical" evidence="1">
    <location>
        <begin position="76"/>
        <end position="97"/>
    </location>
</feature>
<keyword evidence="1" id="KW-0472">Membrane</keyword>
<gene>
    <name evidence="2" type="ORF">IMZ08_17300</name>
</gene>
<dbReference type="Proteomes" id="UP001516662">
    <property type="component" value="Unassembled WGS sequence"/>
</dbReference>